<keyword evidence="2" id="KW-1185">Reference proteome</keyword>
<reference evidence="1 2" key="1">
    <citation type="submission" date="2024-06" db="EMBL/GenBank/DDBJ databases">
        <authorList>
            <person name="Kraege A."/>
            <person name="Thomma B."/>
        </authorList>
    </citation>
    <scope>NUCLEOTIDE SEQUENCE [LARGE SCALE GENOMIC DNA]</scope>
</reference>
<comment type="caution">
    <text evidence="1">The sequence shown here is derived from an EMBL/GenBank/DDBJ whole genome shotgun (WGS) entry which is preliminary data.</text>
</comment>
<dbReference type="EMBL" id="CAXHTA020000012">
    <property type="protein sequence ID" value="CAL5225353.1"/>
    <property type="molecule type" value="Genomic_DNA"/>
</dbReference>
<accession>A0ABP1FZN1</accession>
<dbReference type="Proteomes" id="UP001497392">
    <property type="component" value="Unassembled WGS sequence"/>
</dbReference>
<proteinExistence type="predicted"/>
<sequence length="92" mass="9588">MRWRIPGVGVTAARAGASWGSGGGFRGLAYWQPDPVHSGGALEDSRGGQIGLSMTPAVIAEQIQDYRQQGRREVWERCFTSGAGPSGPASGG</sequence>
<evidence type="ECO:0000313" key="2">
    <source>
        <dbReference type="Proteomes" id="UP001497392"/>
    </source>
</evidence>
<name>A0ABP1FZN1_9CHLO</name>
<evidence type="ECO:0000313" key="1">
    <source>
        <dbReference type="EMBL" id="CAL5225353.1"/>
    </source>
</evidence>
<gene>
    <name evidence="1" type="primary">g8156</name>
    <name evidence="1" type="ORF">VP750_LOCUS7012</name>
</gene>
<organism evidence="1 2">
    <name type="scientific">Coccomyxa viridis</name>
    <dbReference type="NCBI Taxonomy" id="1274662"/>
    <lineage>
        <taxon>Eukaryota</taxon>
        <taxon>Viridiplantae</taxon>
        <taxon>Chlorophyta</taxon>
        <taxon>core chlorophytes</taxon>
        <taxon>Trebouxiophyceae</taxon>
        <taxon>Trebouxiophyceae incertae sedis</taxon>
        <taxon>Coccomyxaceae</taxon>
        <taxon>Coccomyxa</taxon>
    </lineage>
</organism>
<protein>
    <submittedName>
        <fullName evidence="1">G8156 protein</fullName>
    </submittedName>
</protein>